<organism evidence="2 3">
    <name type="scientific">Ostreobium quekettii</name>
    <dbReference type="NCBI Taxonomy" id="121088"/>
    <lineage>
        <taxon>Eukaryota</taxon>
        <taxon>Viridiplantae</taxon>
        <taxon>Chlorophyta</taxon>
        <taxon>core chlorophytes</taxon>
        <taxon>Ulvophyceae</taxon>
        <taxon>TCBD clade</taxon>
        <taxon>Bryopsidales</taxon>
        <taxon>Ostreobineae</taxon>
        <taxon>Ostreobiaceae</taxon>
        <taxon>Ostreobium</taxon>
    </lineage>
</organism>
<keyword evidence="1" id="KW-1133">Transmembrane helix</keyword>
<evidence type="ECO:0000256" key="1">
    <source>
        <dbReference type="SAM" id="Phobius"/>
    </source>
</evidence>
<proteinExistence type="predicted"/>
<comment type="caution">
    <text evidence="2">The sequence shown here is derived from an EMBL/GenBank/DDBJ whole genome shotgun (WGS) entry which is preliminary data.</text>
</comment>
<evidence type="ECO:0000313" key="2">
    <source>
        <dbReference type="EMBL" id="CAD7699471.1"/>
    </source>
</evidence>
<keyword evidence="1" id="KW-0472">Membrane</keyword>
<dbReference type="EMBL" id="CAJHUC010001025">
    <property type="protein sequence ID" value="CAD7699471.1"/>
    <property type="molecule type" value="Genomic_DNA"/>
</dbReference>
<feature type="transmembrane region" description="Helical" evidence="1">
    <location>
        <begin position="6"/>
        <end position="24"/>
    </location>
</feature>
<evidence type="ECO:0000313" key="3">
    <source>
        <dbReference type="Proteomes" id="UP000708148"/>
    </source>
</evidence>
<dbReference type="Proteomes" id="UP000708148">
    <property type="component" value="Unassembled WGS sequence"/>
</dbReference>
<accession>A0A8S1J077</accession>
<name>A0A8S1J077_9CHLO</name>
<reference evidence="2" key="1">
    <citation type="submission" date="2020-12" db="EMBL/GenBank/DDBJ databases">
        <authorList>
            <person name="Iha C."/>
        </authorList>
    </citation>
    <scope>NUCLEOTIDE SEQUENCE</scope>
</reference>
<gene>
    <name evidence="2" type="ORF">OSTQU699_LOCUS4830</name>
</gene>
<dbReference type="AlphaFoldDB" id="A0A8S1J077"/>
<keyword evidence="3" id="KW-1185">Reference proteome</keyword>
<keyword evidence="1" id="KW-0812">Transmembrane</keyword>
<sequence>MPAMSAVSIITVTTNLCLIIPHFNPIRLIFRTLRTNIPNPTHNTAAPSSDTAALMYSRGRVELIPSIHPLNFSVRMATSAAKATSMDAYSTLNRSFNLRADIVCIDSNTSPSWPVAPWDFDCEPSPCNKLPSALLALDTPSSRPSVALEAVCPPSMAPLGAPQSASLWKLQLVQMRFSRVGVQNVTWSKWRRPGI</sequence>
<protein>
    <submittedName>
        <fullName evidence="2">Uncharacterized protein</fullName>
    </submittedName>
</protein>